<dbReference type="EMBL" id="KN294001">
    <property type="protein sequence ID" value="EEH33160.2"/>
    <property type="molecule type" value="Genomic_DNA"/>
</dbReference>
<keyword evidence="2" id="KW-1185">Reference proteome</keyword>
<dbReference type="KEGG" id="pbl:PAAG_04213"/>
<evidence type="ECO:0000313" key="1">
    <source>
        <dbReference type="EMBL" id="EEH33160.2"/>
    </source>
</evidence>
<dbReference type="Proteomes" id="UP000002059">
    <property type="component" value="Partially assembled WGS sequence"/>
</dbReference>
<dbReference type="HOGENOM" id="CLU_1366630_0_0_1"/>
<proteinExistence type="predicted"/>
<accession>C1H0B9</accession>
<dbReference type="OrthoDB" id="3510794at2759"/>
<name>C1H0B9_PARBA</name>
<gene>
    <name evidence="1" type="ORF">PAAG_04213</name>
</gene>
<dbReference type="AlphaFoldDB" id="C1H0B9"/>
<reference evidence="1 2" key="1">
    <citation type="journal article" date="2011" name="PLoS Genet.">
        <title>Comparative genomic analysis of human fungal pathogens causing paracoccidioidomycosis.</title>
        <authorList>
            <person name="Desjardins C.A."/>
            <person name="Champion M.D."/>
            <person name="Holder J.W."/>
            <person name="Muszewska A."/>
            <person name="Goldberg J."/>
            <person name="Bailao A.M."/>
            <person name="Brigido M.M."/>
            <person name="Ferreira M.E."/>
            <person name="Garcia A.M."/>
            <person name="Grynberg M."/>
            <person name="Gujja S."/>
            <person name="Heiman D.I."/>
            <person name="Henn M.R."/>
            <person name="Kodira C.D."/>
            <person name="Leon-Narvaez H."/>
            <person name="Longo L.V."/>
            <person name="Ma L.J."/>
            <person name="Malavazi I."/>
            <person name="Matsuo A.L."/>
            <person name="Morais F.V."/>
            <person name="Pereira M."/>
            <person name="Rodriguez-Brito S."/>
            <person name="Sakthikumar S."/>
            <person name="Salem-Izacc S.M."/>
            <person name="Sykes S.M."/>
            <person name="Teixeira M.M."/>
            <person name="Vallejo M.C."/>
            <person name="Walter M.E."/>
            <person name="Yandava C."/>
            <person name="Young S."/>
            <person name="Zeng Q."/>
            <person name="Zucker J."/>
            <person name="Felipe M.S."/>
            <person name="Goldman G.H."/>
            <person name="Haas B.J."/>
            <person name="McEwen J.G."/>
            <person name="Nino-Vega G."/>
            <person name="Puccia R."/>
            <person name="San-Blas G."/>
            <person name="Soares C.M."/>
            <person name="Birren B.W."/>
            <person name="Cuomo C.A."/>
        </authorList>
    </citation>
    <scope>NUCLEOTIDE SEQUENCE [LARGE SCALE GENOMIC DNA]</scope>
    <source>
        <strain evidence="2">ATCC MYA-826 / Pb01</strain>
    </source>
</reference>
<dbReference type="VEuPathDB" id="FungiDB:PAAG_04213"/>
<dbReference type="GeneID" id="9097023"/>
<sequence>MENPTTIISEWSGSPAPRKIAARSVPISRGQQRHPEEYNLAGKQRICSGFQHKAQLLLLLVEKSSLSEFYHFATRTDHIMSCRFLEIPSELRLQIYAHICYPISSFPPSFLTRQPSGRMEQEPRPRSFEPAIRYIMRQSPSSIKLRSIRGSHVTPCSFSIAGYTYNCADHLPTIPERHGVHINADYRMNHVLMEGILSQG</sequence>
<protein>
    <submittedName>
        <fullName evidence="1">Uncharacterized protein</fullName>
    </submittedName>
</protein>
<organism evidence="1 2">
    <name type="scientific">Paracoccidioides lutzii (strain ATCC MYA-826 / Pb01)</name>
    <name type="common">Paracoccidioides brasiliensis</name>
    <dbReference type="NCBI Taxonomy" id="502779"/>
    <lineage>
        <taxon>Eukaryota</taxon>
        <taxon>Fungi</taxon>
        <taxon>Dikarya</taxon>
        <taxon>Ascomycota</taxon>
        <taxon>Pezizomycotina</taxon>
        <taxon>Eurotiomycetes</taxon>
        <taxon>Eurotiomycetidae</taxon>
        <taxon>Onygenales</taxon>
        <taxon>Ajellomycetaceae</taxon>
        <taxon>Paracoccidioides</taxon>
    </lineage>
</organism>
<evidence type="ECO:0000313" key="2">
    <source>
        <dbReference type="Proteomes" id="UP000002059"/>
    </source>
</evidence>
<dbReference type="RefSeq" id="XP_015699435.1">
    <property type="nucleotide sequence ID" value="XM_015845209.1"/>
</dbReference>
<dbReference type="eggNOG" id="ENOG502RQH7">
    <property type="taxonomic scope" value="Eukaryota"/>
</dbReference>